<gene>
    <name evidence="6" type="ORF">ALECFALPRED_010085</name>
</gene>
<feature type="transmembrane region" description="Helical" evidence="2">
    <location>
        <begin position="547"/>
        <end position="571"/>
    </location>
</feature>
<evidence type="ECO:0000256" key="2">
    <source>
        <dbReference type="SAM" id="Phobius"/>
    </source>
</evidence>
<name>A0A8H3PJY8_9LECA</name>
<feature type="region of interest" description="Disordered" evidence="1">
    <location>
        <begin position="228"/>
        <end position="250"/>
    </location>
</feature>
<dbReference type="InterPro" id="IPR018825">
    <property type="entry name" value="DUF2427"/>
</dbReference>
<evidence type="ECO:0000256" key="1">
    <source>
        <dbReference type="SAM" id="MobiDB-lite"/>
    </source>
</evidence>
<feature type="transmembrane region" description="Helical" evidence="2">
    <location>
        <begin position="396"/>
        <end position="413"/>
    </location>
</feature>
<keyword evidence="7" id="KW-1185">Reference proteome</keyword>
<feature type="compositionally biased region" description="Basic and acidic residues" evidence="1">
    <location>
        <begin position="233"/>
        <end position="246"/>
    </location>
</feature>
<feature type="signal peptide" evidence="3">
    <location>
        <begin position="1"/>
        <end position="24"/>
    </location>
</feature>
<evidence type="ECO:0000259" key="5">
    <source>
        <dbReference type="Pfam" id="PF10355"/>
    </source>
</evidence>
<dbReference type="EMBL" id="CAJPDR010000816">
    <property type="protein sequence ID" value="CAF9942813.1"/>
    <property type="molecule type" value="Genomic_DNA"/>
</dbReference>
<dbReference type="OrthoDB" id="4005299at2759"/>
<evidence type="ECO:0000313" key="6">
    <source>
        <dbReference type="EMBL" id="CAF9942813.1"/>
    </source>
</evidence>
<comment type="caution">
    <text evidence="6">The sequence shown here is derived from an EMBL/GenBank/DDBJ whole genome shotgun (WGS) entry which is preliminary data.</text>
</comment>
<feature type="transmembrane region" description="Helical" evidence="2">
    <location>
        <begin position="484"/>
        <end position="502"/>
    </location>
</feature>
<dbReference type="Proteomes" id="UP000664203">
    <property type="component" value="Unassembled WGS sequence"/>
</dbReference>
<keyword evidence="2" id="KW-1133">Transmembrane helix</keyword>
<keyword evidence="2" id="KW-0812">Transmembrane</keyword>
<feature type="transmembrane region" description="Helical" evidence="2">
    <location>
        <begin position="445"/>
        <end position="464"/>
    </location>
</feature>
<evidence type="ECO:0008006" key="8">
    <source>
        <dbReference type="Google" id="ProtNLM"/>
    </source>
</evidence>
<organism evidence="6 7">
    <name type="scientific">Alectoria fallacina</name>
    <dbReference type="NCBI Taxonomy" id="1903189"/>
    <lineage>
        <taxon>Eukaryota</taxon>
        <taxon>Fungi</taxon>
        <taxon>Dikarya</taxon>
        <taxon>Ascomycota</taxon>
        <taxon>Pezizomycotina</taxon>
        <taxon>Lecanoromycetes</taxon>
        <taxon>OSLEUM clade</taxon>
        <taxon>Lecanoromycetidae</taxon>
        <taxon>Lecanorales</taxon>
        <taxon>Lecanorineae</taxon>
        <taxon>Parmeliaceae</taxon>
        <taxon>Alectoria</taxon>
    </lineage>
</organism>
<feature type="domain" description="DUF2427" evidence="4">
    <location>
        <begin position="55"/>
        <end position="155"/>
    </location>
</feature>
<evidence type="ECO:0000256" key="3">
    <source>
        <dbReference type="SAM" id="SignalP"/>
    </source>
</evidence>
<evidence type="ECO:0000259" key="4">
    <source>
        <dbReference type="Pfam" id="PF10348"/>
    </source>
</evidence>
<evidence type="ECO:0000313" key="7">
    <source>
        <dbReference type="Proteomes" id="UP000664203"/>
    </source>
</evidence>
<feature type="transmembrane region" description="Helical" evidence="2">
    <location>
        <begin position="514"/>
        <end position="532"/>
    </location>
</feature>
<dbReference type="Pfam" id="PF10348">
    <property type="entry name" value="DUF2427"/>
    <property type="match status" value="1"/>
</dbReference>
<reference evidence="6" key="1">
    <citation type="submission" date="2021-03" db="EMBL/GenBank/DDBJ databases">
        <authorList>
            <person name="Tagirdzhanova G."/>
        </authorList>
    </citation>
    <scope>NUCLEOTIDE SEQUENCE</scope>
</reference>
<accession>A0A8H3PJY8</accession>
<feature type="transmembrane region" description="Helical" evidence="2">
    <location>
        <begin position="68"/>
        <end position="90"/>
    </location>
</feature>
<feature type="transmembrane region" description="Helical" evidence="2">
    <location>
        <begin position="319"/>
        <end position="342"/>
    </location>
</feature>
<feature type="domain" description="Protein YTP1-like C-terminal" evidence="5">
    <location>
        <begin position="287"/>
        <end position="572"/>
    </location>
</feature>
<keyword evidence="2" id="KW-0472">Membrane</keyword>
<sequence>MVHTPGLGLIGATLLLATTSVVLAHGRDEHAGETANMGPAPSSMPTATMKSSSVSPHNYFSYPALGGFMWGHIVLMTIAWVFVLPIGIMLSVARSRLALPAQLCFLVLHSVGLLIGTVYSSKAPDLYENNAHNKIGWIVTWIVVAQYIIGLVKSAASVKEPQDIDAEEKTAFLPISTEALAQQQEPTYSLDEYRYSRDSGHFTASEASRSQSISSVQDLEVEEHQKLLKHQTPHADTDAEYTEKQDLSGNTKAQRVASRVAAMMSQRTTRALNVAYNAIDCVSLLLGFAAIVSGAVVYGGVFRGDNVFNGLAHTVKGGIFFWYGLLTLGRWMGCFSELGWAWNVRPPVEVISRRKAAMPSAEFVESFVIFLYGASNVFLEHLAAWGHAWSAQDLEHVSITIMFFGGGLCGMLVESTQIRDLLNTAILYSPAVKSNKELSSAPKTYSFSMNPFPGLIILLLGLMMSSHHQASMVSTMIHKQWGTLFVGFALARAVTYILQYVTPPSSYLPSRPPSEIVSSFCLISGGLIFMASNKDTVAAMEKYNLNAMFVLTVTIGFTSLLMAWAIIALAVKGWAARRGQVSQTYGFSTGDA</sequence>
<dbReference type="PANTHER" id="PTHR31685">
    <property type="entry name" value="INTEGRAL MEMBRANE PROTEIN (AFU_ORTHOLOGUE AFUA_6G12730)-RELATED"/>
    <property type="match status" value="1"/>
</dbReference>
<feature type="transmembrane region" description="Helical" evidence="2">
    <location>
        <begin position="97"/>
        <end position="115"/>
    </location>
</feature>
<keyword evidence="3" id="KW-0732">Signal</keyword>
<dbReference type="Gene3D" id="1.20.120.1770">
    <property type="match status" value="1"/>
</dbReference>
<dbReference type="PANTHER" id="PTHR31685:SF3">
    <property type="entry name" value="INTEGRAL MEMBRANE PROTEIN (AFU_ORTHOLOGUE AFUA_6G12730)"/>
    <property type="match status" value="1"/>
</dbReference>
<dbReference type="AlphaFoldDB" id="A0A8H3PJY8"/>
<feature type="transmembrane region" description="Helical" evidence="2">
    <location>
        <begin position="363"/>
        <end position="384"/>
    </location>
</feature>
<feature type="transmembrane region" description="Helical" evidence="2">
    <location>
        <begin position="135"/>
        <end position="152"/>
    </location>
</feature>
<protein>
    <recommendedName>
        <fullName evidence="8">Integral membrane protein</fullName>
    </recommendedName>
</protein>
<proteinExistence type="predicted"/>
<dbReference type="Pfam" id="PF10355">
    <property type="entry name" value="Ytp1"/>
    <property type="match status" value="1"/>
</dbReference>
<dbReference type="InterPro" id="IPR018827">
    <property type="entry name" value="YTP1_C"/>
</dbReference>
<feature type="chain" id="PRO_5034620677" description="Integral membrane protein" evidence="3">
    <location>
        <begin position="25"/>
        <end position="592"/>
    </location>
</feature>
<feature type="transmembrane region" description="Helical" evidence="2">
    <location>
        <begin position="274"/>
        <end position="299"/>
    </location>
</feature>